<dbReference type="Proteomes" id="UP000507245">
    <property type="component" value="Unassembled WGS sequence"/>
</dbReference>
<gene>
    <name evidence="2" type="ORF">ORAREDHAP_LOCUS30492</name>
</gene>
<name>A0A6J5X955_PRUAR</name>
<sequence length="151" mass="16067">MKSMTTAGVGVIYTRHRPVTLRRVGCHRLFWANATGNCNLKQRPTLGKLSLVCASGVVGVGMALGISVIYGRAIGVWAQVSITVNARARVMLLQRGLGVLPDSPIWDLVGRFLLTVVSRFGTFQDAQSGLATSPKLYVLMVGTFGNCAACG</sequence>
<evidence type="ECO:0000313" key="3">
    <source>
        <dbReference type="Proteomes" id="UP000507245"/>
    </source>
</evidence>
<evidence type="ECO:0000256" key="1">
    <source>
        <dbReference type="SAM" id="Phobius"/>
    </source>
</evidence>
<keyword evidence="1" id="KW-1133">Transmembrane helix</keyword>
<protein>
    <submittedName>
        <fullName evidence="2">Uncharacterized protein</fullName>
    </submittedName>
</protein>
<dbReference type="OrthoDB" id="10480109at2759"/>
<organism evidence="2 3">
    <name type="scientific">Prunus armeniaca</name>
    <name type="common">Apricot</name>
    <name type="synonym">Armeniaca vulgaris</name>
    <dbReference type="NCBI Taxonomy" id="36596"/>
    <lineage>
        <taxon>Eukaryota</taxon>
        <taxon>Viridiplantae</taxon>
        <taxon>Streptophyta</taxon>
        <taxon>Embryophyta</taxon>
        <taxon>Tracheophyta</taxon>
        <taxon>Spermatophyta</taxon>
        <taxon>Magnoliopsida</taxon>
        <taxon>eudicotyledons</taxon>
        <taxon>Gunneridae</taxon>
        <taxon>Pentapetalae</taxon>
        <taxon>rosids</taxon>
        <taxon>fabids</taxon>
        <taxon>Rosales</taxon>
        <taxon>Rosaceae</taxon>
        <taxon>Amygdaloideae</taxon>
        <taxon>Amygdaleae</taxon>
        <taxon>Prunus</taxon>
    </lineage>
</organism>
<feature type="transmembrane region" description="Helical" evidence="1">
    <location>
        <begin position="49"/>
        <end position="70"/>
    </location>
</feature>
<reference evidence="3" key="1">
    <citation type="journal article" date="2020" name="Genome Biol.">
        <title>Gamete binning: chromosome-level and haplotype-resolved genome assembly enabled by high-throughput single-cell sequencing of gamete genomes.</title>
        <authorList>
            <person name="Campoy J.A."/>
            <person name="Sun H."/>
            <person name="Goel M."/>
            <person name="Jiao W.-B."/>
            <person name="Folz-Donahue K."/>
            <person name="Wang N."/>
            <person name="Rubio M."/>
            <person name="Liu C."/>
            <person name="Kukat C."/>
            <person name="Ruiz D."/>
            <person name="Huettel B."/>
            <person name="Schneeberger K."/>
        </authorList>
    </citation>
    <scope>NUCLEOTIDE SEQUENCE [LARGE SCALE GENOMIC DNA]</scope>
    <source>
        <strain evidence="3">cv. Rojo Pasion</strain>
    </source>
</reference>
<keyword evidence="1" id="KW-0812">Transmembrane</keyword>
<keyword evidence="3" id="KW-1185">Reference proteome</keyword>
<evidence type="ECO:0000313" key="2">
    <source>
        <dbReference type="EMBL" id="CAB4309391.1"/>
    </source>
</evidence>
<dbReference type="AlphaFoldDB" id="A0A6J5X955"/>
<accession>A0A6J5X955</accession>
<dbReference type="EMBL" id="CAEKKB010000005">
    <property type="protein sequence ID" value="CAB4309391.1"/>
    <property type="molecule type" value="Genomic_DNA"/>
</dbReference>
<keyword evidence="1" id="KW-0472">Membrane</keyword>
<proteinExistence type="predicted"/>